<sequence length="1209" mass="131354">MTTKVWRTLAPEIEDAIQDARADGRASAACMCGTLAATACGWTVYVYERHTPSKVLARLEIPAGSSDDVWSNTAHDFSSATRTLTPKPTLVICLFRPSDAHSELALAVLTPSGLLRIYSSIDCATAEPDFVECDTGLTDCARMSSWQCEPDRVILLAASVSALSGGIGVKYRDGRLELTVLRVGEARSLSGPHGSRRGLRSLFSGGLFGQGGGSDQTPAPQPVKNEEQGGVLHVASRLVSLLGVAPQYYLAVHAAGGLEKWSVDQSERITRLSVSNIAADTRRFLSSHVLDSMGMYEVLGACSLPPGHGHVDCITAVLVGFSATEQGRVHLYVVQVDTSSGESPKISQADFVGIVEPQWRAENVSEQAQAVAFVVSQQFAYVVLGREMKILWVSVTPGVPSEDQVRGSTSFQVSYSAGLLQGAYVLGWGDASAKGALYQGGLEMAPLVLFLNGAVLNFGCGLFPPVERPIGISIRSAVAMIYLQYSATLIRPARHSLASVWTDHNFQKELGTAVEDLSHLISDCGSDVLRSTCRYVHTASGGAIDTFASAPERATPHTAETSAFSLLGHQQQVVLVTSEMISVAVKHFSVLLQMLHDRRLLEGIGSSSSSESAPVLWYVLDTRGKSVLMSCFGELCAVRSLRKLTEMWNSKRAGAKAPDAALVFEALDALEQRSARGVSVYAHPAGVYEFVECVVEGLRDRMLPAGARIGANERGALTQSYSSTADAVRVVLEGFVQSWHEASIPSQAISELVPSYRACSNEFLHTCCEVLCFATSIVGDVEYESNSGESDTKSTYLTLAAATSHLCKSILRLAQMLAEGPEKSEIQGRCIKVLLSLGLAEQALECTFEFHIQEFVMPLCVPKSLRSKERDFGLHASSGFQHDAPARLQCEKLLIRAAETFGERAFWPFAFQWLEVNGYFHLLLDRTSEPQLEALTRYFSQPEREMKSKVGWVHDLRMQRYDQAAAGALHVVRRLWVPGQQGSFSNAKTILSVAKLAMAYHMLGTGPSAPESQAESLVEEVEQRLYLIHAQDMLGASMNAPDALMSVASLVHEYIRTAPLATEALAKRVLIAFEIVSRSAWITSEAERRRLNSFVWGACVQREMHLWSSIMQRRDRTDVCAAQLLEQTAFFIVCFENGLTHPELDSLIAAGVFHFDGGDASTGEHLRSEISASDVARDALHSLLISCLSVVEAVKNGERDMSDDGQHVE</sequence>
<dbReference type="Gene3D" id="1.20.58.1380">
    <property type="match status" value="1"/>
</dbReference>
<evidence type="ECO:0000256" key="2">
    <source>
        <dbReference type="ARBA" id="ARBA00022448"/>
    </source>
</evidence>
<dbReference type="OMA" id="SRSAWIT"/>
<protein>
    <submittedName>
        <fullName evidence="4">Uncharacterized protein</fullName>
    </submittedName>
</protein>
<comment type="caution">
    <text evidence="4">The sequence shown here is derived from an EMBL/GenBank/DDBJ whole genome shotgun (WGS) entry which is preliminary data.</text>
</comment>
<evidence type="ECO:0000313" key="5">
    <source>
        <dbReference type="Proteomes" id="UP000324585"/>
    </source>
</evidence>
<proteinExistence type="predicted"/>
<gene>
    <name evidence="4" type="ORF">FVE85_1263</name>
</gene>
<comment type="subcellular location">
    <subcellularLocation>
        <location evidence="1">Nucleus</location>
    </subcellularLocation>
</comment>
<dbReference type="InterPro" id="IPR037624">
    <property type="entry name" value="Nup133-like"/>
</dbReference>
<evidence type="ECO:0000256" key="1">
    <source>
        <dbReference type="ARBA" id="ARBA00004123"/>
    </source>
</evidence>
<keyword evidence="3" id="KW-0539">Nucleus</keyword>
<organism evidence="4 5">
    <name type="scientific">Porphyridium purpureum</name>
    <name type="common">Red alga</name>
    <name type="synonym">Porphyridium cruentum</name>
    <dbReference type="NCBI Taxonomy" id="35688"/>
    <lineage>
        <taxon>Eukaryota</taxon>
        <taxon>Rhodophyta</taxon>
        <taxon>Bangiophyceae</taxon>
        <taxon>Porphyridiales</taxon>
        <taxon>Porphyridiaceae</taxon>
        <taxon>Porphyridium</taxon>
    </lineage>
</organism>
<accession>A0A5J4YH27</accession>
<evidence type="ECO:0000313" key="4">
    <source>
        <dbReference type="EMBL" id="KAA8490816.1"/>
    </source>
</evidence>
<dbReference type="AlphaFoldDB" id="A0A5J4YH27"/>
<evidence type="ECO:0000256" key="3">
    <source>
        <dbReference type="ARBA" id="ARBA00023242"/>
    </source>
</evidence>
<dbReference type="GO" id="GO:0006606">
    <property type="term" value="P:protein import into nucleus"/>
    <property type="evidence" value="ECO:0007669"/>
    <property type="project" value="TreeGrafter"/>
</dbReference>
<name>A0A5J4YH27_PORPP</name>
<dbReference type="GO" id="GO:0017056">
    <property type="term" value="F:structural constituent of nuclear pore"/>
    <property type="evidence" value="ECO:0007669"/>
    <property type="project" value="InterPro"/>
</dbReference>
<dbReference type="PANTHER" id="PTHR13405:SF11">
    <property type="entry name" value="NUCLEAR PORE COMPLEX PROTEIN NUP133"/>
    <property type="match status" value="1"/>
</dbReference>
<reference evidence="5" key="1">
    <citation type="journal article" date="2019" name="Nat. Commun.">
        <title>Expansion of phycobilisome linker gene families in mesophilic red algae.</title>
        <authorList>
            <person name="Lee J."/>
            <person name="Kim D."/>
            <person name="Bhattacharya D."/>
            <person name="Yoon H.S."/>
        </authorList>
    </citation>
    <scope>NUCLEOTIDE SEQUENCE [LARGE SCALE GENOMIC DNA]</scope>
    <source>
        <strain evidence="5">CCMP 1328</strain>
    </source>
</reference>
<dbReference type="GO" id="GO:0000972">
    <property type="term" value="P:transcription-dependent tethering of RNA polymerase II gene DNA at nuclear periphery"/>
    <property type="evidence" value="ECO:0007669"/>
    <property type="project" value="TreeGrafter"/>
</dbReference>
<dbReference type="Proteomes" id="UP000324585">
    <property type="component" value="Unassembled WGS sequence"/>
</dbReference>
<dbReference type="PANTHER" id="PTHR13405">
    <property type="entry name" value="NUCLEAR PORE COMPLEX PROTEIN NUP133"/>
    <property type="match status" value="1"/>
</dbReference>
<dbReference type="EMBL" id="VRMN01000018">
    <property type="protein sequence ID" value="KAA8490816.1"/>
    <property type="molecule type" value="Genomic_DNA"/>
</dbReference>
<keyword evidence="5" id="KW-1185">Reference proteome</keyword>
<keyword evidence="2" id="KW-0813">Transport</keyword>
<dbReference type="GO" id="GO:0031080">
    <property type="term" value="C:nuclear pore outer ring"/>
    <property type="evidence" value="ECO:0007669"/>
    <property type="project" value="TreeGrafter"/>
</dbReference>
<dbReference type="GO" id="GO:0016973">
    <property type="term" value="P:poly(A)+ mRNA export from nucleus"/>
    <property type="evidence" value="ECO:0007669"/>
    <property type="project" value="TreeGrafter"/>
</dbReference>